<sequence>MLTNKKVTIYVTGGIAVYKAADLVRKFIKAGAEVRVAMTASAQEFVTPLTFQVLSKHDVYTDTFDEKDAQFVSHINLADWTELAVVAPATANILAKMANGIADDFVSTALLATTAPRLIVPAMNQHMLENPATVRNMESLRSYGYEIMEPDTGFLAEGYEGKGRMPEPEKIVEAAQLVVVNNAKELPLKGKKVLITAGGTKERIDPVRFITNDSSGKMGYSLAKAARDLGAEVTLVTATNLLPVPFGVEPIYVQSSEEMGSAVLDIFHKVDMVIMAAAVSDYRPKTQATVKIKKTNEDLTLVLEKTTDILAELGKRKTGQFLIGFAAETHEVERYALDKLKRKNADMIVANDVSKEYAGFNKDTNEVIIYQLDKEPIQISVRSKDLIAEEILYAAIESMQDEVGMD</sequence>
<comment type="function">
    <text evidence="4">Catalyzes two steps in the biosynthesis of coenzyme A. In the first step cysteine is conjugated to 4'-phosphopantothenate to form 4-phosphopantothenoylcysteine, in the latter compound is decarboxylated to form 4'-phosphopantotheine.</text>
</comment>
<evidence type="ECO:0000259" key="5">
    <source>
        <dbReference type="Pfam" id="PF02441"/>
    </source>
</evidence>
<name>A0A143Y682_9LACT</name>
<dbReference type="InterPro" id="IPR005252">
    <property type="entry name" value="CoaBC"/>
</dbReference>
<comment type="pathway">
    <text evidence="3 4">Cofactor biosynthesis; coenzyme A biosynthesis; CoA from (R)-pantothenate: step 2/5.</text>
</comment>
<comment type="catalytic activity">
    <reaction evidence="3 4">
        <text>(R)-4'-phosphopantothenate + L-cysteine + CTP = N-[(R)-4-phosphopantothenoyl]-L-cysteine + CMP + diphosphate + H(+)</text>
        <dbReference type="Rhea" id="RHEA:19397"/>
        <dbReference type="ChEBI" id="CHEBI:10986"/>
        <dbReference type="ChEBI" id="CHEBI:15378"/>
        <dbReference type="ChEBI" id="CHEBI:33019"/>
        <dbReference type="ChEBI" id="CHEBI:35235"/>
        <dbReference type="ChEBI" id="CHEBI:37563"/>
        <dbReference type="ChEBI" id="CHEBI:59458"/>
        <dbReference type="ChEBI" id="CHEBI:60377"/>
        <dbReference type="EC" id="6.3.2.5"/>
    </reaction>
</comment>
<dbReference type="GO" id="GO:0046872">
    <property type="term" value="F:metal ion binding"/>
    <property type="evidence" value="ECO:0007669"/>
    <property type="project" value="UniProtKB-KW"/>
</dbReference>
<comment type="caution">
    <text evidence="3">Lacks conserved residue(s) required for the propagation of feature annotation.</text>
</comment>
<dbReference type="OrthoDB" id="9802554at2"/>
<keyword evidence="1 3" id="KW-0210">Decarboxylase</keyword>
<feature type="domain" description="Flavoprotein" evidence="5">
    <location>
        <begin position="5"/>
        <end position="174"/>
    </location>
</feature>
<accession>A0A143Y682</accession>
<proteinExistence type="inferred from homology"/>
<dbReference type="Proteomes" id="UP000199280">
    <property type="component" value="Unassembled WGS sequence"/>
</dbReference>
<comment type="cofactor">
    <cofactor evidence="3">
        <name>Mg(2+)</name>
        <dbReference type="ChEBI" id="CHEBI:18420"/>
    </cofactor>
</comment>
<dbReference type="HAMAP" id="MF_02225">
    <property type="entry name" value="CoaBC"/>
    <property type="match status" value="1"/>
</dbReference>
<evidence type="ECO:0000256" key="2">
    <source>
        <dbReference type="ARBA" id="ARBA00023239"/>
    </source>
</evidence>
<comment type="function">
    <text evidence="3">Catalyzes two sequential steps in the biosynthesis of coenzyme A. In the first step cysteine is conjugated to 4'-phosphopantothenate to form 4-phosphopantothenoylcysteine. In the second step the latter compound is decarboxylated to form 4'-phosphopantotheine.</text>
</comment>
<evidence type="ECO:0000259" key="6">
    <source>
        <dbReference type="Pfam" id="PF04127"/>
    </source>
</evidence>
<keyword evidence="3" id="KW-0511">Multifunctional enzyme</keyword>
<dbReference type="GO" id="GO:0015941">
    <property type="term" value="P:pantothenate catabolic process"/>
    <property type="evidence" value="ECO:0007669"/>
    <property type="project" value="InterPro"/>
</dbReference>
<evidence type="ECO:0000256" key="1">
    <source>
        <dbReference type="ARBA" id="ARBA00022793"/>
    </source>
</evidence>
<dbReference type="EMBL" id="FNYT01000001">
    <property type="protein sequence ID" value="SEI55245.1"/>
    <property type="molecule type" value="Genomic_DNA"/>
</dbReference>
<keyword evidence="3 4" id="KW-0285">Flavoprotein</keyword>
<dbReference type="Gene3D" id="3.40.50.1950">
    <property type="entry name" value="Flavin prenyltransferase-like"/>
    <property type="match status" value="1"/>
</dbReference>
<dbReference type="Proteomes" id="UP000076878">
    <property type="component" value="Unassembled WGS sequence"/>
</dbReference>
<evidence type="ECO:0000313" key="7">
    <source>
        <dbReference type="EMBL" id="CZQ80718.1"/>
    </source>
</evidence>
<comment type="cofactor">
    <cofactor evidence="3">
        <name>FMN</name>
        <dbReference type="ChEBI" id="CHEBI:58210"/>
    </cofactor>
    <text evidence="3">Binds 1 FMN per subunit.</text>
</comment>
<evidence type="ECO:0000256" key="4">
    <source>
        <dbReference type="RuleBase" id="RU364078"/>
    </source>
</evidence>
<dbReference type="InterPro" id="IPR036551">
    <property type="entry name" value="Flavin_trans-like"/>
</dbReference>
<dbReference type="UniPathway" id="UPA00241">
    <property type="reaction ID" value="UER00353"/>
</dbReference>
<dbReference type="Pfam" id="PF02441">
    <property type="entry name" value="Flavoprotein"/>
    <property type="match status" value="1"/>
</dbReference>
<keyword evidence="10" id="KW-1185">Reference proteome</keyword>
<evidence type="ECO:0000313" key="9">
    <source>
        <dbReference type="Proteomes" id="UP000076878"/>
    </source>
</evidence>
<reference evidence="7 9" key="1">
    <citation type="submission" date="2016-02" db="EMBL/GenBank/DDBJ databases">
        <authorList>
            <person name="Wen L."/>
            <person name="He K."/>
            <person name="Yang H."/>
        </authorList>
    </citation>
    <scope>NUCLEOTIDE SEQUENCE [LARGE SCALE GENOMIC DNA]</scope>
    <source>
        <strain evidence="7">Trichococcus_R210</strain>
    </source>
</reference>
<keyword evidence="3" id="KW-0479">Metal-binding</keyword>
<feature type="domain" description="DNA/pantothenate metabolism flavoprotein C-terminal" evidence="6">
    <location>
        <begin position="188"/>
        <end position="394"/>
    </location>
</feature>
<comment type="catalytic activity">
    <reaction evidence="3 4">
        <text>N-[(R)-4-phosphopantothenoyl]-L-cysteine + H(+) = (R)-4'-phosphopantetheine + CO2</text>
        <dbReference type="Rhea" id="RHEA:16793"/>
        <dbReference type="ChEBI" id="CHEBI:15378"/>
        <dbReference type="ChEBI" id="CHEBI:16526"/>
        <dbReference type="ChEBI" id="CHEBI:59458"/>
        <dbReference type="ChEBI" id="CHEBI:61723"/>
        <dbReference type="EC" id="4.1.1.36"/>
    </reaction>
</comment>
<keyword evidence="3 4" id="KW-0288">FMN</keyword>
<feature type="binding site" evidence="3">
    <location>
        <position position="281"/>
    </location>
    <ligand>
        <name>CTP</name>
        <dbReference type="ChEBI" id="CHEBI:37563"/>
    </ligand>
</feature>
<keyword evidence="3 4" id="KW-0436">Ligase</keyword>
<dbReference type="EC" id="4.1.1.36" evidence="3"/>
<organism evidence="7 9">
    <name type="scientific">Trichococcus ilyis</name>
    <dbReference type="NCBI Taxonomy" id="640938"/>
    <lineage>
        <taxon>Bacteria</taxon>
        <taxon>Bacillati</taxon>
        <taxon>Bacillota</taxon>
        <taxon>Bacilli</taxon>
        <taxon>Lactobacillales</taxon>
        <taxon>Carnobacteriaceae</taxon>
        <taxon>Trichococcus</taxon>
    </lineage>
</organism>
<dbReference type="NCBIfam" id="TIGR00521">
    <property type="entry name" value="coaBC_dfp"/>
    <property type="match status" value="1"/>
</dbReference>
<dbReference type="EC" id="6.3.2.5" evidence="3"/>
<dbReference type="SUPFAM" id="SSF52507">
    <property type="entry name" value="Homo-oligomeric flavin-containing Cys decarboxylases, HFCD"/>
    <property type="match status" value="1"/>
</dbReference>
<dbReference type="InterPro" id="IPR007085">
    <property type="entry name" value="DNA/pantothenate-metab_flavo_C"/>
</dbReference>
<dbReference type="STRING" id="640938.TR210_77"/>
<feature type="binding site" evidence="3">
    <location>
        <position position="343"/>
    </location>
    <ligand>
        <name>CTP</name>
        <dbReference type="ChEBI" id="CHEBI:37563"/>
    </ligand>
</feature>
<comment type="similarity">
    <text evidence="3 4">In the C-terminal section; belongs to the PPC synthetase family.</text>
</comment>
<dbReference type="GO" id="GO:0004632">
    <property type="term" value="F:phosphopantothenate--cysteine ligase activity"/>
    <property type="evidence" value="ECO:0007669"/>
    <property type="project" value="UniProtKB-UniRule"/>
</dbReference>
<keyword evidence="2 3" id="KW-0456">Lyase</keyword>
<dbReference type="GO" id="GO:0010181">
    <property type="term" value="F:FMN binding"/>
    <property type="evidence" value="ECO:0007669"/>
    <property type="project" value="UniProtKB-UniRule"/>
</dbReference>
<protein>
    <recommendedName>
        <fullName evidence="3">Coenzyme A biosynthesis bifunctional protein CoaBC</fullName>
    </recommendedName>
    <alternativeName>
        <fullName evidence="3">DNA/pantothenate metabolism flavoprotein</fullName>
    </alternativeName>
    <alternativeName>
        <fullName evidence="3">Phosphopantothenoylcysteine synthetase/decarboxylase</fullName>
        <shortName evidence="3">PPCS-PPCDC</shortName>
    </alternativeName>
    <domain>
        <recommendedName>
            <fullName evidence="3">Phosphopantothenoylcysteine decarboxylase</fullName>
            <shortName evidence="3">PPC decarboxylase</shortName>
            <shortName evidence="3">PPC-DC</shortName>
            <ecNumber evidence="3">4.1.1.36</ecNumber>
        </recommendedName>
        <alternativeName>
            <fullName evidence="3">CoaC</fullName>
        </alternativeName>
    </domain>
    <domain>
        <recommendedName>
            <fullName evidence="3">Phosphopantothenate--cysteine ligase</fullName>
            <ecNumber evidence="3">6.3.2.5</ecNumber>
        </recommendedName>
        <alternativeName>
            <fullName evidence="3">CoaB</fullName>
        </alternativeName>
        <alternativeName>
            <fullName evidence="3">Phosphopantothenoylcysteine synthetase</fullName>
            <shortName evidence="3">PPC synthetase</shortName>
            <shortName evidence="3">PPC-S</shortName>
        </alternativeName>
    </domain>
</protein>
<comment type="similarity">
    <text evidence="3 4">In the N-terminal section; belongs to the HFCD (homo-oligomeric flavin containing Cys decarboxylase) superfamily.</text>
</comment>
<dbReference type="RefSeq" id="WP_068620434.1">
    <property type="nucleotide sequence ID" value="NZ_FJNB01000001.1"/>
</dbReference>
<feature type="binding site" evidence="3">
    <location>
        <position position="291"/>
    </location>
    <ligand>
        <name>CTP</name>
        <dbReference type="ChEBI" id="CHEBI:37563"/>
    </ligand>
</feature>
<evidence type="ECO:0000313" key="10">
    <source>
        <dbReference type="Proteomes" id="UP000199280"/>
    </source>
</evidence>
<dbReference type="InterPro" id="IPR003382">
    <property type="entry name" value="Flavoprotein"/>
</dbReference>
<dbReference type="GO" id="GO:0004633">
    <property type="term" value="F:phosphopantothenoylcysteine decarboxylase activity"/>
    <property type="evidence" value="ECO:0007669"/>
    <property type="project" value="UniProtKB-UniRule"/>
</dbReference>
<dbReference type="GO" id="GO:0071513">
    <property type="term" value="C:phosphopantothenoylcysteine decarboxylase complex"/>
    <property type="evidence" value="ECO:0007669"/>
    <property type="project" value="TreeGrafter"/>
</dbReference>
<comment type="pathway">
    <text evidence="3 4">Cofactor biosynthesis; coenzyme A biosynthesis; CoA from (R)-pantothenate: step 3/5.</text>
</comment>
<dbReference type="EMBL" id="FJNB01000001">
    <property type="protein sequence ID" value="CZQ80718.1"/>
    <property type="molecule type" value="Genomic_DNA"/>
</dbReference>
<evidence type="ECO:0000256" key="3">
    <source>
        <dbReference type="HAMAP-Rule" id="MF_02225"/>
    </source>
</evidence>
<dbReference type="AlphaFoldDB" id="A0A143Y682"/>
<dbReference type="PANTHER" id="PTHR14359:SF6">
    <property type="entry name" value="PHOSPHOPANTOTHENOYLCYSTEINE DECARBOXYLASE"/>
    <property type="match status" value="1"/>
</dbReference>
<dbReference type="GO" id="GO:0015937">
    <property type="term" value="P:coenzyme A biosynthetic process"/>
    <property type="evidence" value="ECO:0007669"/>
    <property type="project" value="UniProtKB-UniRule"/>
</dbReference>
<dbReference type="Gene3D" id="3.40.50.10300">
    <property type="entry name" value="CoaB-like"/>
    <property type="match status" value="1"/>
</dbReference>
<dbReference type="PANTHER" id="PTHR14359">
    <property type="entry name" value="HOMO-OLIGOMERIC FLAVIN CONTAINING CYS DECARBOXYLASE FAMILY"/>
    <property type="match status" value="1"/>
</dbReference>
<feature type="binding site" evidence="3">
    <location>
        <position position="325"/>
    </location>
    <ligand>
        <name>CTP</name>
        <dbReference type="ChEBI" id="CHEBI:37563"/>
    </ligand>
</feature>
<feature type="region of interest" description="Phosphopantothenate--cysteine ligase" evidence="3">
    <location>
        <begin position="193"/>
        <end position="406"/>
    </location>
</feature>
<evidence type="ECO:0000313" key="8">
    <source>
        <dbReference type="EMBL" id="SEI55245.1"/>
    </source>
</evidence>
<dbReference type="Pfam" id="PF04127">
    <property type="entry name" value="DFP"/>
    <property type="match status" value="1"/>
</dbReference>
<dbReference type="SUPFAM" id="SSF102645">
    <property type="entry name" value="CoaB-like"/>
    <property type="match status" value="1"/>
</dbReference>
<dbReference type="InterPro" id="IPR035929">
    <property type="entry name" value="CoaB-like_sf"/>
</dbReference>
<keyword evidence="3" id="KW-0460">Magnesium</keyword>
<reference evidence="8 10" key="2">
    <citation type="submission" date="2016-10" db="EMBL/GenBank/DDBJ databases">
        <authorList>
            <person name="Varghese N."/>
            <person name="Submissions S."/>
        </authorList>
    </citation>
    <scope>NUCLEOTIDE SEQUENCE [LARGE SCALE GENOMIC DNA]</scope>
    <source>
        <strain evidence="8 10">DSM 22150</strain>
    </source>
</reference>
<feature type="region of interest" description="Phosphopantothenoylcysteine decarboxylase" evidence="3">
    <location>
        <begin position="1"/>
        <end position="192"/>
    </location>
</feature>
<gene>
    <name evidence="3" type="primary">coaBC</name>
    <name evidence="8" type="ORF">SAMN05216375_101191</name>
    <name evidence="7" type="ORF">TR210_77</name>
</gene>
<feature type="binding site" evidence="3">
    <location>
        <position position="339"/>
    </location>
    <ligand>
        <name>CTP</name>
        <dbReference type="ChEBI" id="CHEBI:37563"/>
    </ligand>
</feature>